<dbReference type="Proteomes" id="UP000309340">
    <property type="component" value="Unassembled WGS sequence"/>
</dbReference>
<name>A0A4U0XCC3_9PEZI</name>
<keyword evidence="10" id="KW-1185">Reference proteome</keyword>
<gene>
    <name evidence="9" type="ORF">B0A55_05527</name>
</gene>
<feature type="domain" description="Mmc1 C-terminal" evidence="8">
    <location>
        <begin position="691"/>
        <end position="929"/>
    </location>
</feature>
<comment type="caution">
    <text evidence="9">The sequence shown here is derived from an EMBL/GenBank/DDBJ whole genome shotgun (WGS) entry which is preliminary data.</text>
</comment>
<dbReference type="GO" id="GO:0033897">
    <property type="term" value="F:ribonuclease T2 activity"/>
    <property type="evidence" value="ECO:0007669"/>
    <property type="project" value="UniProtKB-EC"/>
</dbReference>
<feature type="signal peptide" evidence="7">
    <location>
        <begin position="1"/>
        <end position="17"/>
    </location>
</feature>
<dbReference type="Pfam" id="PF00445">
    <property type="entry name" value="Ribonuclease_T2"/>
    <property type="match status" value="1"/>
</dbReference>
<evidence type="ECO:0000256" key="3">
    <source>
        <dbReference type="ARBA" id="ARBA00022759"/>
    </source>
</evidence>
<protein>
    <recommendedName>
        <fullName evidence="2">ribonuclease T2</fullName>
        <ecNumber evidence="2">4.6.1.19</ecNumber>
    </recommendedName>
</protein>
<dbReference type="OrthoDB" id="5593063at2759"/>
<dbReference type="AlphaFoldDB" id="A0A4U0XCC3"/>
<dbReference type="InterPro" id="IPR056196">
    <property type="entry name" value="Mmc1_C"/>
</dbReference>
<keyword evidence="7" id="KW-0732">Signal</keyword>
<feature type="active site" evidence="5">
    <location>
        <position position="66"/>
    </location>
</feature>
<reference evidence="9 10" key="1">
    <citation type="submission" date="2017-03" db="EMBL/GenBank/DDBJ databases">
        <title>Genomes of endolithic fungi from Antarctica.</title>
        <authorList>
            <person name="Coleine C."/>
            <person name="Masonjones S."/>
            <person name="Stajich J.E."/>
        </authorList>
    </citation>
    <scope>NUCLEOTIDE SEQUENCE [LARGE SCALE GENOMIC DNA]</scope>
    <source>
        <strain evidence="9 10">CCFEE 5184</strain>
    </source>
</reference>
<sequence>MMKQLILASTAFISSAAASLQANPATVDSCCVETYGGLLLQTQYWDVNTGFEAEGQLLPAYSWTIHGMWPDFCNGSYTQYCDLDRQYDPDPSPNTTNGLPNGTAVVPYTGPNIGTFLAPLGRLDLLAYMNKYWISQGSPNSDFWGHEFSKHATCFSTFDVPCYGPEYHEHEDVVNFFETVIKYYMRLPTWGWLGAHGIYPSNTTTYTLGAMEAALQHEYGAVPYLGCGGPSYNTTTAGANSTDSGGTVLSEVWYYFHAYGRSQDGQSVSINQTGSSSCARAPGAISYPERANGSIDAMDKLLQYLGMMWSPSPAQSARLGRYFRGEAHVSIFKLPYHIGIDSLKHLYTPPASRARRRYSTKRSLASVTAINAPTTVPPAYRDLHQRLLALQEEASTSVNLSRLQLAARSLESEEPVVRVALLGLGGNGAQAARKLARALLSDALSEEQAWEQDLLQSGHDGRSLLLRHGDSEDVVQQSPLVQTLHIPSPFLKRHKVEILVTSLNTTGIADHMSAAELEEAILVPSLTTPNSAGGRVGFVRYPVHKALVVAEGITGVVEYGRLPRFLDKAELITAALSLPLRSSTGAKSAEQTATDNVVDVDLATHALELFRASNANGAQFSDEWQTSRLTALSQWIAGAQETNETKVHPTVRNLLNSLLLNASASISHSETSQTALVTSVTIPESKRSSLDALISHFSADWHRDLQTNLNTALDSRTWRRTAWWRLLWRIDDVSVSAADILRLSWLTEAEQTVAFISGRIEEAGLATSDELREAGSATNYAIEGVDRLEHTLSNGQPQKAAIIASPNNLQVAELFQPDTLVSRIKDQSGIDAAFNPPWPRTIHLARQQMLHTLVPALHRRAQTLLLATLSTAGGATALGAWIYVATAGGAVQSAGALAALGIVWSLRRLQTLWGKEREVFATTVRENGRVVLAEVESHLRGLVKEGGRASVRDEDVRGWRQASAAVQGCWEALEKVK</sequence>
<dbReference type="EMBL" id="NAJQ01000250">
    <property type="protein sequence ID" value="TKA73801.1"/>
    <property type="molecule type" value="Genomic_DNA"/>
</dbReference>
<keyword evidence="4" id="KW-1015">Disulfide bond</keyword>
<dbReference type="SUPFAM" id="SSF55895">
    <property type="entry name" value="Ribonuclease Rh-like"/>
    <property type="match status" value="1"/>
</dbReference>
<feature type="chain" id="PRO_5020862687" description="ribonuclease T2" evidence="7">
    <location>
        <begin position="18"/>
        <end position="977"/>
    </location>
</feature>
<keyword evidence="3" id="KW-0255">Endonuclease</keyword>
<evidence type="ECO:0000256" key="7">
    <source>
        <dbReference type="SAM" id="SignalP"/>
    </source>
</evidence>
<evidence type="ECO:0000313" key="10">
    <source>
        <dbReference type="Proteomes" id="UP000309340"/>
    </source>
</evidence>
<keyword evidence="3" id="KW-0540">Nuclease</keyword>
<evidence type="ECO:0000256" key="1">
    <source>
        <dbReference type="ARBA" id="ARBA00007469"/>
    </source>
</evidence>
<dbReference type="InterPro" id="IPR033697">
    <property type="entry name" value="Ribonuclease_T2_eukaryotic"/>
</dbReference>
<accession>A0A4U0XCC3</accession>
<dbReference type="InterPro" id="IPR033130">
    <property type="entry name" value="RNase_T2_His_AS_2"/>
</dbReference>
<dbReference type="GO" id="GO:0003723">
    <property type="term" value="F:RNA binding"/>
    <property type="evidence" value="ECO:0007669"/>
    <property type="project" value="InterPro"/>
</dbReference>
<dbReference type="EC" id="4.6.1.19" evidence="2"/>
<dbReference type="Gene3D" id="3.90.730.10">
    <property type="entry name" value="Ribonuclease T2-like"/>
    <property type="match status" value="1"/>
</dbReference>
<organism evidence="9 10">
    <name type="scientific">Friedmanniomyces simplex</name>
    <dbReference type="NCBI Taxonomy" id="329884"/>
    <lineage>
        <taxon>Eukaryota</taxon>
        <taxon>Fungi</taxon>
        <taxon>Dikarya</taxon>
        <taxon>Ascomycota</taxon>
        <taxon>Pezizomycotina</taxon>
        <taxon>Dothideomycetes</taxon>
        <taxon>Dothideomycetidae</taxon>
        <taxon>Mycosphaerellales</taxon>
        <taxon>Teratosphaeriaceae</taxon>
        <taxon>Friedmanniomyces</taxon>
    </lineage>
</organism>
<dbReference type="Pfam" id="PF23868">
    <property type="entry name" value="Mmc1_C"/>
    <property type="match status" value="1"/>
</dbReference>
<comment type="similarity">
    <text evidence="1 6">Belongs to the RNase T2 family.</text>
</comment>
<dbReference type="InterPro" id="IPR036430">
    <property type="entry name" value="RNase_T2-like_sf"/>
</dbReference>
<evidence type="ECO:0000256" key="5">
    <source>
        <dbReference type="PIRSR" id="PIRSR633697-1"/>
    </source>
</evidence>
<proteinExistence type="inferred from homology"/>
<feature type="active site" evidence="5">
    <location>
        <position position="147"/>
    </location>
</feature>
<evidence type="ECO:0000313" key="9">
    <source>
        <dbReference type="EMBL" id="TKA73801.1"/>
    </source>
</evidence>
<dbReference type="PANTHER" id="PTHR38644">
    <property type="entry name" value="EXPRESSED PROTEIN"/>
    <property type="match status" value="1"/>
</dbReference>
<dbReference type="InterPro" id="IPR001568">
    <property type="entry name" value="RNase_T2-like"/>
</dbReference>
<evidence type="ECO:0000259" key="8">
    <source>
        <dbReference type="Pfam" id="PF23868"/>
    </source>
</evidence>
<dbReference type="PROSITE" id="PS00531">
    <property type="entry name" value="RNASE_T2_2"/>
    <property type="match status" value="1"/>
</dbReference>
<evidence type="ECO:0000256" key="6">
    <source>
        <dbReference type="RuleBase" id="RU004328"/>
    </source>
</evidence>
<keyword evidence="3" id="KW-0378">Hydrolase</keyword>
<evidence type="ECO:0000256" key="4">
    <source>
        <dbReference type="ARBA" id="ARBA00023157"/>
    </source>
</evidence>
<feature type="active site" evidence="5">
    <location>
        <position position="151"/>
    </location>
</feature>
<dbReference type="PANTHER" id="PTHR38644:SF1">
    <property type="entry name" value="EXPRESSED PROTEIN"/>
    <property type="match status" value="1"/>
</dbReference>
<dbReference type="Pfam" id="PF23867">
    <property type="entry name" value="Mmc1_N"/>
    <property type="match status" value="1"/>
</dbReference>
<dbReference type="CDD" id="cd01061">
    <property type="entry name" value="RNase_T2_euk"/>
    <property type="match status" value="1"/>
</dbReference>
<evidence type="ECO:0000256" key="2">
    <source>
        <dbReference type="ARBA" id="ARBA00012571"/>
    </source>
</evidence>